<evidence type="ECO:0000259" key="13">
    <source>
        <dbReference type="PROSITE" id="PS50835"/>
    </source>
</evidence>
<dbReference type="GO" id="GO:0007166">
    <property type="term" value="P:cell surface receptor signaling pathway"/>
    <property type="evidence" value="ECO:0007669"/>
    <property type="project" value="TreeGrafter"/>
</dbReference>
<evidence type="ECO:0000256" key="2">
    <source>
        <dbReference type="ARBA" id="ARBA00022475"/>
    </source>
</evidence>
<dbReference type="InterPro" id="IPR051713">
    <property type="entry name" value="T-cell_Activation_Regulation"/>
</dbReference>
<gene>
    <name evidence="14" type="ORF">KC01_LOCUS14300</name>
</gene>
<evidence type="ECO:0000256" key="3">
    <source>
        <dbReference type="ARBA" id="ARBA00022692"/>
    </source>
</evidence>
<keyword evidence="9" id="KW-0325">Glycoprotein</keyword>
<name>A0AAV2K7N0_KNICA</name>
<accession>A0AAV2K7N0</accession>
<dbReference type="Gene3D" id="2.60.40.10">
    <property type="entry name" value="Immunoglobulins"/>
    <property type="match status" value="1"/>
</dbReference>
<keyword evidence="10" id="KW-0393">Immunoglobulin domain</keyword>
<dbReference type="PANTHER" id="PTHR25466">
    <property type="entry name" value="T-LYMPHOCYTE ACTIVATION ANTIGEN"/>
    <property type="match status" value="1"/>
</dbReference>
<feature type="chain" id="PRO_5043326598" description="Ig-like domain-containing protein" evidence="12">
    <location>
        <begin position="24"/>
        <end position="306"/>
    </location>
</feature>
<keyword evidence="4 12" id="KW-0732">Signal</keyword>
<comment type="subcellular location">
    <subcellularLocation>
        <location evidence="1">Cell membrane</location>
        <topology evidence="1">Single-pass type I membrane protein</topology>
    </subcellularLocation>
</comment>
<dbReference type="GO" id="GO:0006955">
    <property type="term" value="P:immune response"/>
    <property type="evidence" value="ECO:0007669"/>
    <property type="project" value="TreeGrafter"/>
</dbReference>
<sequence>MESIERAWVLLLLFVAAPAASSSLPSGSSSFSSPSVVVALVGSEALLPCSWLQPGPHVQWSSESSGPVLEQRGSERWSSPDLSERVLVPESGLQTGDCSLLISDVQVTDAGQYNAYVIQERDQSRTRDQTEARTEARTEIRTGSRTDNGVFICSVKLLVFDHSLVESKRPGEDLLLDLFSPHSMSLVFHGSNFSSWHMLWRRGALVSPRVQKVPLKQQLRLLSVTEADRGVYKVLDQNGLTVSSTRLSVQRDPMVLRSTHETDVRGRALGMLPSALLLTCSLLTSSLLTSSSSDSKVVIYKNSNSN</sequence>
<dbReference type="InterPro" id="IPR013783">
    <property type="entry name" value="Ig-like_fold"/>
</dbReference>
<evidence type="ECO:0000256" key="9">
    <source>
        <dbReference type="ARBA" id="ARBA00023180"/>
    </source>
</evidence>
<dbReference type="Pfam" id="PF00047">
    <property type="entry name" value="ig"/>
    <property type="match status" value="1"/>
</dbReference>
<keyword evidence="7" id="KW-1015">Disulfide bond</keyword>
<evidence type="ECO:0000256" key="8">
    <source>
        <dbReference type="ARBA" id="ARBA00023170"/>
    </source>
</evidence>
<protein>
    <recommendedName>
        <fullName evidence="13">Ig-like domain-containing protein</fullName>
    </recommendedName>
</protein>
<dbReference type="InterPro" id="IPR007110">
    <property type="entry name" value="Ig-like_dom"/>
</dbReference>
<feature type="domain" description="Ig-like" evidence="13">
    <location>
        <begin position="25"/>
        <end position="133"/>
    </location>
</feature>
<dbReference type="GO" id="GO:0071222">
    <property type="term" value="P:cellular response to lipopolysaccharide"/>
    <property type="evidence" value="ECO:0007669"/>
    <property type="project" value="TreeGrafter"/>
</dbReference>
<dbReference type="PROSITE" id="PS50835">
    <property type="entry name" value="IG_LIKE"/>
    <property type="match status" value="1"/>
</dbReference>
<dbReference type="InterPro" id="IPR036179">
    <property type="entry name" value="Ig-like_dom_sf"/>
</dbReference>
<dbReference type="GO" id="GO:0031295">
    <property type="term" value="P:T cell costimulation"/>
    <property type="evidence" value="ECO:0007669"/>
    <property type="project" value="TreeGrafter"/>
</dbReference>
<dbReference type="InterPro" id="IPR013151">
    <property type="entry name" value="Immunoglobulin_dom"/>
</dbReference>
<keyword evidence="5" id="KW-1133">Transmembrane helix</keyword>
<dbReference type="GO" id="GO:0009897">
    <property type="term" value="C:external side of plasma membrane"/>
    <property type="evidence" value="ECO:0007669"/>
    <property type="project" value="TreeGrafter"/>
</dbReference>
<dbReference type="EMBL" id="OZ035838">
    <property type="protein sequence ID" value="CAL1583879.1"/>
    <property type="molecule type" value="Genomic_DNA"/>
</dbReference>
<evidence type="ECO:0000256" key="1">
    <source>
        <dbReference type="ARBA" id="ARBA00004251"/>
    </source>
</evidence>
<keyword evidence="3" id="KW-0812">Transmembrane</keyword>
<dbReference type="GO" id="GO:0042130">
    <property type="term" value="P:negative regulation of T cell proliferation"/>
    <property type="evidence" value="ECO:0007669"/>
    <property type="project" value="TreeGrafter"/>
</dbReference>
<feature type="signal peptide" evidence="12">
    <location>
        <begin position="1"/>
        <end position="23"/>
    </location>
</feature>
<proteinExistence type="predicted"/>
<evidence type="ECO:0000256" key="7">
    <source>
        <dbReference type="ARBA" id="ARBA00023157"/>
    </source>
</evidence>
<evidence type="ECO:0000313" key="14">
    <source>
        <dbReference type="EMBL" id="CAL1583879.1"/>
    </source>
</evidence>
<dbReference type="InterPro" id="IPR003599">
    <property type="entry name" value="Ig_sub"/>
</dbReference>
<evidence type="ECO:0000256" key="5">
    <source>
        <dbReference type="ARBA" id="ARBA00022989"/>
    </source>
</evidence>
<dbReference type="PANTHER" id="PTHR25466:SF11">
    <property type="entry name" value="GALECTIN 17-RELATED"/>
    <property type="match status" value="1"/>
</dbReference>
<organism evidence="14 15">
    <name type="scientific">Knipowitschia caucasica</name>
    <name type="common">Caucasian dwarf goby</name>
    <name type="synonym">Pomatoschistus caucasicus</name>
    <dbReference type="NCBI Taxonomy" id="637954"/>
    <lineage>
        <taxon>Eukaryota</taxon>
        <taxon>Metazoa</taxon>
        <taxon>Chordata</taxon>
        <taxon>Craniata</taxon>
        <taxon>Vertebrata</taxon>
        <taxon>Euteleostomi</taxon>
        <taxon>Actinopterygii</taxon>
        <taxon>Neopterygii</taxon>
        <taxon>Teleostei</taxon>
        <taxon>Neoteleostei</taxon>
        <taxon>Acanthomorphata</taxon>
        <taxon>Gobiaria</taxon>
        <taxon>Gobiiformes</taxon>
        <taxon>Gobioidei</taxon>
        <taxon>Gobiidae</taxon>
        <taxon>Gobiinae</taxon>
        <taxon>Knipowitschia</taxon>
    </lineage>
</organism>
<dbReference type="GO" id="GO:0042102">
    <property type="term" value="P:positive regulation of T cell proliferation"/>
    <property type="evidence" value="ECO:0007669"/>
    <property type="project" value="TreeGrafter"/>
</dbReference>
<dbReference type="AlphaFoldDB" id="A0AAV2K7N0"/>
<evidence type="ECO:0000313" key="15">
    <source>
        <dbReference type="Proteomes" id="UP001497482"/>
    </source>
</evidence>
<keyword evidence="6" id="KW-0472">Membrane</keyword>
<dbReference type="Proteomes" id="UP001497482">
    <property type="component" value="Chromosome 16"/>
</dbReference>
<keyword evidence="2" id="KW-1003">Cell membrane</keyword>
<dbReference type="SUPFAM" id="SSF48726">
    <property type="entry name" value="Immunoglobulin"/>
    <property type="match status" value="1"/>
</dbReference>
<feature type="region of interest" description="Disordered" evidence="11">
    <location>
        <begin position="62"/>
        <end position="81"/>
    </location>
</feature>
<evidence type="ECO:0000256" key="10">
    <source>
        <dbReference type="ARBA" id="ARBA00023319"/>
    </source>
</evidence>
<keyword evidence="15" id="KW-1185">Reference proteome</keyword>
<evidence type="ECO:0000256" key="11">
    <source>
        <dbReference type="SAM" id="MobiDB-lite"/>
    </source>
</evidence>
<reference evidence="14 15" key="1">
    <citation type="submission" date="2024-04" db="EMBL/GenBank/DDBJ databases">
        <authorList>
            <person name="Waldvogel A.-M."/>
            <person name="Schoenle A."/>
        </authorList>
    </citation>
    <scope>NUCLEOTIDE SEQUENCE [LARGE SCALE GENOMIC DNA]</scope>
</reference>
<dbReference type="SMART" id="SM00409">
    <property type="entry name" value="IG"/>
    <property type="match status" value="2"/>
</dbReference>
<evidence type="ECO:0000256" key="4">
    <source>
        <dbReference type="ARBA" id="ARBA00022729"/>
    </source>
</evidence>
<keyword evidence="8" id="KW-0675">Receptor</keyword>
<evidence type="ECO:0000256" key="12">
    <source>
        <dbReference type="SAM" id="SignalP"/>
    </source>
</evidence>
<evidence type="ECO:0000256" key="6">
    <source>
        <dbReference type="ARBA" id="ARBA00023136"/>
    </source>
</evidence>